<dbReference type="InterPro" id="IPR036812">
    <property type="entry name" value="NAD(P)_OxRdtase_dom_sf"/>
</dbReference>
<dbReference type="InterPro" id="IPR005399">
    <property type="entry name" value="K_chnl_volt-dep_bsu_KCNAB-rel"/>
</dbReference>
<evidence type="ECO:0000256" key="1">
    <source>
        <dbReference type="ARBA" id="ARBA00006515"/>
    </source>
</evidence>
<dbReference type="PANTHER" id="PTHR43150:SF2">
    <property type="entry name" value="HYPERKINETIC, ISOFORM M"/>
    <property type="match status" value="1"/>
</dbReference>
<dbReference type="GO" id="GO:0034220">
    <property type="term" value="P:monoatomic ion transmembrane transport"/>
    <property type="evidence" value="ECO:0007669"/>
    <property type="project" value="UniProtKB-KW"/>
</dbReference>
<feature type="compositionally biased region" description="Basic residues" evidence="4">
    <location>
        <begin position="32"/>
        <end position="43"/>
    </location>
</feature>
<dbReference type="GO" id="GO:0044325">
    <property type="term" value="F:transmembrane transporter binding"/>
    <property type="evidence" value="ECO:0007669"/>
    <property type="project" value="TreeGrafter"/>
</dbReference>
<organism evidence="6 7">
    <name type="scientific">Dermatophagoides farinae</name>
    <name type="common">American house dust mite</name>
    <dbReference type="NCBI Taxonomy" id="6954"/>
    <lineage>
        <taxon>Eukaryota</taxon>
        <taxon>Metazoa</taxon>
        <taxon>Ecdysozoa</taxon>
        <taxon>Arthropoda</taxon>
        <taxon>Chelicerata</taxon>
        <taxon>Arachnida</taxon>
        <taxon>Acari</taxon>
        <taxon>Acariformes</taxon>
        <taxon>Sarcoptiformes</taxon>
        <taxon>Astigmata</taxon>
        <taxon>Psoroptidia</taxon>
        <taxon>Analgoidea</taxon>
        <taxon>Pyroglyphidae</taxon>
        <taxon>Dermatophagoidinae</taxon>
        <taxon>Dermatophagoides</taxon>
    </lineage>
</organism>
<dbReference type="Pfam" id="PF00248">
    <property type="entry name" value="Aldo_ket_red"/>
    <property type="match status" value="1"/>
</dbReference>
<dbReference type="Proteomes" id="UP000790347">
    <property type="component" value="Unassembled WGS sequence"/>
</dbReference>
<feature type="region of interest" description="Disordered" evidence="4">
    <location>
        <begin position="31"/>
        <end position="54"/>
    </location>
</feature>
<dbReference type="Gene3D" id="3.20.20.100">
    <property type="entry name" value="NADP-dependent oxidoreductase domain"/>
    <property type="match status" value="1"/>
</dbReference>
<dbReference type="PANTHER" id="PTHR43150">
    <property type="entry name" value="HYPERKINETIC, ISOFORM M"/>
    <property type="match status" value="1"/>
</dbReference>
<accession>A0A922HNP6</accession>
<reference evidence="6" key="1">
    <citation type="submission" date="2013-05" db="EMBL/GenBank/DDBJ databases">
        <authorList>
            <person name="Yim A.K.Y."/>
            <person name="Chan T.F."/>
            <person name="Ji K.M."/>
            <person name="Liu X.Y."/>
            <person name="Zhou J.W."/>
            <person name="Li R.Q."/>
            <person name="Yang K.Y."/>
            <person name="Li J."/>
            <person name="Li M."/>
            <person name="Law P.T.W."/>
            <person name="Wu Y.L."/>
            <person name="Cai Z.L."/>
            <person name="Qin H."/>
            <person name="Bao Y."/>
            <person name="Leung R.K.K."/>
            <person name="Ng P.K.S."/>
            <person name="Zou J."/>
            <person name="Zhong X.J."/>
            <person name="Ran P.X."/>
            <person name="Zhong N.S."/>
            <person name="Liu Z.G."/>
            <person name="Tsui S.K.W."/>
        </authorList>
    </citation>
    <scope>NUCLEOTIDE SEQUENCE</scope>
    <source>
        <strain evidence="6">Derf</strain>
        <tissue evidence="6">Whole organism</tissue>
    </source>
</reference>
<gene>
    <name evidence="6" type="primary">KCNAB2_1</name>
    <name evidence="6" type="ORF">DERF_013037</name>
</gene>
<dbReference type="EMBL" id="ASGP02000007">
    <property type="protein sequence ID" value="KAH9497020.1"/>
    <property type="molecule type" value="Genomic_DNA"/>
</dbReference>
<evidence type="ECO:0000313" key="6">
    <source>
        <dbReference type="EMBL" id="KAH9497020.1"/>
    </source>
</evidence>
<evidence type="ECO:0000313" key="7">
    <source>
        <dbReference type="Proteomes" id="UP000790347"/>
    </source>
</evidence>
<dbReference type="GO" id="GO:1901379">
    <property type="term" value="P:regulation of potassium ion transmembrane transport"/>
    <property type="evidence" value="ECO:0007669"/>
    <property type="project" value="TreeGrafter"/>
</dbReference>
<proteinExistence type="inferred from homology"/>
<feature type="domain" description="NADP-dependent oxidoreductase" evidence="5">
    <location>
        <begin position="215"/>
        <end position="492"/>
    </location>
</feature>
<keyword evidence="7" id="KW-1185">Reference proteome</keyword>
<comment type="caution">
    <text evidence="6">The sequence shown here is derived from an EMBL/GenBank/DDBJ whole genome shotgun (WGS) entry which is preliminary data.</text>
</comment>
<evidence type="ECO:0000259" key="5">
    <source>
        <dbReference type="Pfam" id="PF00248"/>
    </source>
</evidence>
<reference evidence="6" key="2">
    <citation type="journal article" date="2022" name="Res Sq">
        <title>Comparative Genomics Reveals Insights into the Divergent Evolution of Astigmatic Mites and Household Pest Adaptations.</title>
        <authorList>
            <person name="Xiong Q."/>
            <person name="Wan A.T.-Y."/>
            <person name="Liu X.-Y."/>
            <person name="Fung C.S.-H."/>
            <person name="Xiao X."/>
            <person name="Malainual N."/>
            <person name="Hou J."/>
            <person name="Wang L."/>
            <person name="Wang M."/>
            <person name="Yang K."/>
            <person name="Cui Y."/>
            <person name="Leung E."/>
            <person name="Nong W."/>
            <person name="Shin S.-K."/>
            <person name="Au S."/>
            <person name="Jeong K.Y."/>
            <person name="Chew F.T."/>
            <person name="Hui J."/>
            <person name="Leung T.F."/>
            <person name="Tungtrongchitr A."/>
            <person name="Zhong N."/>
            <person name="Liu Z."/>
            <person name="Tsui S."/>
        </authorList>
    </citation>
    <scope>NUCLEOTIDE SEQUENCE</scope>
    <source>
        <strain evidence="6">Derf</strain>
        <tissue evidence="6">Whole organism</tissue>
    </source>
</reference>
<name>A0A922HNP6_DERFA</name>
<evidence type="ECO:0000256" key="2">
    <source>
        <dbReference type="ARBA" id="ARBA00022857"/>
    </source>
</evidence>
<keyword evidence="3" id="KW-0560">Oxidoreductase</keyword>
<dbReference type="SUPFAM" id="SSF51430">
    <property type="entry name" value="NAD(P)-linked oxidoreductase"/>
    <property type="match status" value="1"/>
</dbReference>
<keyword evidence="6" id="KW-0813">Transport</keyword>
<dbReference type="GO" id="GO:0016491">
    <property type="term" value="F:oxidoreductase activity"/>
    <property type="evidence" value="ECO:0007669"/>
    <property type="project" value="UniProtKB-KW"/>
</dbReference>
<dbReference type="CDD" id="cd19142">
    <property type="entry name" value="AKR_AKR6B1"/>
    <property type="match status" value="1"/>
</dbReference>
<comment type="similarity">
    <text evidence="1">Belongs to the shaker potassium channel beta subunit family.</text>
</comment>
<protein>
    <submittedName>
        <fullName evidence="6">Voltage-gated potassium channel subunit beta-2</fullName>
    </submittedName>
</protein>
<evidence type="ECO:0000256" key="4">
    <source>
        <dbReference type="SAM" id="MobiDB-lite"/>
    </source>
</evidence>
<dbReference type="AlphaFoldDB" id="A0A922HNP6"/>
<sequence>MCACVCISFHFPPTKTHPMLIAVISSKYVQNKTKKNEKKKHPTTKNGNDGPNRTNIESYRCFSFDNTQAKLEFFHNYLASSPSATANVTQPTAMNNNNNFQTQQRNSQTPLIMMMNNKAKSFDQGDLDRQRSQYHAAMDKKKELFFKNENIVQIFDKIYSNTDDNNIDDSLTGNNNNIITINHLPPQERVAMKYRNIGKNGLRVPILAFSAWNSFSHVSEDTAEKIITAALENGVNYFDTGDAFENGRAETLLGKVLKRRPWPRNSYIISTKIFWKTGPSAHMGAGLSRKFIIEAVEASLRRLQTKYIDIIIVHKLDAMCPMEELVRTMSYLINRGLIFYWGTSRFSTMHIAEAFSISRQYNCPPPICEQMEYHMFSRDKMELQMLELFHKAGIGCITWSPISLQNDEGISHITRRQQNKENQLKFNELQKLCDKLQCDLTQLALAWCLQNENVNCILVTATTVAELYQKLNSIKIYPVLTEMVNNEIEMIIENNPVIKRQHPKTPSITIDVVNVEPEFV</sequence>
<keyword evidence="2" id="KW-0521">NADP</keyword>
<keyword evidence="6" id="KW-0406">Ion transport</keyword>
<keyword evidence="6" id="KW-0407">Ion channel</keyword>
<dbReference type="InterPro" id="IPR023210">
    <property type="entry name" value="NADP_OxRdtase_dom"/>
</dbReference>
<evidence type="ECO:0000256" key="3">
    <source>
        <dbReference type="ARBA" id="ARBA00023002"/>
    </source>
</evidence>
<dbReference type="GO" id="GO:0008076">
    <property type="term" value="C:voltage-gated potassium channel complex"/>
    <property type="evidence" value="ECO:0007669"/>
    <property type="project" value="TreeGrafter"/>
</dbReference>
<dbReference type="GO" id="GO:0015459">
    <property type="term" value="F:potassium channel regulator activity"/>
    <property type="evidence" value="ECO:0007669"/>
    <property type="project" value="TreeGrafter"/>
</dbReference>
<dbReference type="PRINTS" id="PR01577">
    <property type="entry name" value="KCNABCHANNEL"/>
</dbReference>